<keyword evidence="5 7" id="KW-1133">Transmembrane helix</keyword>
<feature type="transmembrane region" description="Helical" evidence="7">
    <location>
        <begin position="372"/>
        <end position="395"/>
    </location>
</feature>
<dbReference type="OrthoDB" id="3177957at2"/>
<feature type="transmembrane region" description="Helical" evidence="7">
    <location>
        <begin position="206"/>
        <end position="230"/>
    </location>
</feature>
<feature type="domain" description="Major facilitator superfamily (MFS) profile" evidence="8">
    <location>
        <begin position="10"/>
        <end position="402"/>
    </location>
</feature>
<dbReference type="PROSITE" id="PS00216">
    <property type="entry name" value="SUGAR_TRANSPORT_1"/>
    <property type="match status" value="1"/>
</dbReference>
<feature type="transmembrane region" description="Helical" evidence="7">
    <location>
        <begin position="283"/>
        <end position="302"/>
    </location>
</feature>
<gene>
    <name evidence="9" type="ORF">CEY15_06635</name>
</gene>
<keyword evidence="3" id="KW-1003">Cell membrane</keyword>
<feature type="transmembrane region" description="Helical" evidence="7">
    <location>
        <begin position="42"/>
        <end position="64"/>
    </location>
</feature>
<evidence type="ECO:0000313" key="9">
    <source>
        <dbReference type="EMBL" id="PAY23906.1"/>
    </source>
</evidence>
<dbReference type="Proteomes" id="UP000218810">
    <property type="component" value="Unassembled WGS sequence"/>
</dbReference>
<dbReference type="PROSITE" id="PS00217">
    <property type="entry name" value="SUGAR_TRANSPORT_2"/>
    <property type="match status" value="1"/>
</dbReference>
<keyword evidence="4 7" id="KW-0812">Transmembrane</keyword>
<feature type="transmembrane region" description="Helical" evidence="7">
    <location>
        <begin position="105"/>
        <end position="123"/>
    </location>
</feature>
<dbReference type="InterPro" id="IPR011701">
    <property type="entry name" value="MFS"/>
</dbReference>
<proteinExistence type="predicted"/>
<evidence type="ECO:0000256" key="3">
    <source>
        <dbReference type="ARBA" id="ARBA00022475"/>
    </source>
</evidence>
<feature type="transmembrane region" description="Helical" evidence="7">
    <location>
        <begin position="250"/>
        <end position="271"/>
    </location>
</feature>
<feature type="transmembrane region" description="Helical" evidence="7">
    <location>
        <begin position="168"/>
        <end position="186"/>
    </location>
</feature>
<evidence type="ECO:0000256" key="5">
    <source>
        <dbReference type="ARBA" id="ARBA00022989"/>
    </source>
</evidence>
<dbReference type="InterPro" id="IPR050171">
    <property type="entry name" value="MFS_Transporters"/>
</dbReference>
<keyword evidence="2" id="KW-0813">Transport</keyword>
<dbReference type="InterPro" id="IPR036259">
    <property type="entry name" value="MFS_trans_sf"/>
</dbReference>
<accession>A0A2A2WRS5</accession>
<dbReference type="PROSITE" id="PS50850">
    <property type="entry name" value="MFS"/>
    <property type="match status" value="1"/>
</dbReference>
<dbReference type="PANTHER" id="PTHR23517:SF13">
    <property type="entry name" value="MAJOR FACILITATOR SUPERFAMILY MFS_1"/>
    <property type="match status" value="1"/>
</dbReference>
<dbReference type="EMBL" id="NTGA01000012">
    <property type="protein sequence ID" value="PAY23906.1"/>
    <property type="molecule type" value="Genomic_DNA"/>
</dbReference>
<dbReference type="InterPro" id="IPR020846">
    <property type="entry name" value="MFS_dom"/>
</dbReference>
<keyword evidence="10" id="KW-1185">Reference proteome</keyword>
<evidence type="ECO:0000256" key="2">
    <source>
        <dbReference type="ARBA" id="ARBA00022448"/>
    </source>
</evidence>
<sequence>MDSTPRSWTPFVLMALVVTAALMSSATPSPLYVDYQQAWGTSGTMITVVYAVYAVAVLVPLLLLGRLSDAIGRRPVVITGLVLLVLSMAGLAAAPSVAWLIAARVVQGLGVGLVTGSAAAAIIELHPARNARVGALTSSSTTNFGIAAGVLLSGVVATSSSSPLVHPYVVMGAALAALLAGVVFLVPETSGAGPQTLRDAVRLQRVAVPAGARSAFALAALCVIASWSVGGVFLGLGGAIAKDLVGRSDYLVTGLVVACLQGAAALAQLVWNLRAGQERWRSGVVIGGAMLVVGLASASLALEAASVPALVVGSAVTGVGMGLLFLMGTSLVAQNAPGSSRGEVFSALFVIAYLSLGVPAVVAALLSEVVGLTTAFHVMSVVVSVIAVGALLAVMRIRPPGRTVS</sequence>
<dbReference type="SUPFAM" id="SSF103473">
    <property type="entry name" value="MFS general substrate transporter"/>
    <property type="match status" value="1"/>
</dbReference>
<name>A0A2A2WRS5_9ACTN</name>
<evidence type="ECO:0000259" key="8">
    <source>
        <dbReference type="PROSITE" id="PS50850"/>
    </source>
</evidence>
<feature type="transmembrane region" description="Helical" evidence="7">
    <location>
        <begin position="308"/>
        <end position="332"/>
    </location>
</feature>
<comment type="subcellular location">
    <subcellularLocation>
        <location evidence="1">Cell membrane</location>
        <topology evidence="1">Multi-pass membrane protein</topology>
    </subcellularLocation>
</comment>
<feature type="transmembrane region" description="Helical" evidence="7">
    <location>
        <begin position="76"/>
        <end position="99"/>
    </location>
</feature>
<dbReference type="RefSeq" id="WP_095717786.1">
    <property type="nucleotide sequence ID" value="NZ_NTGA01000012.1"/>
</dbReference>
<reference evidence="10" key="1">
    <citation type="submission" date="2017-09" db="EMBL/GenBank/DDBJ databases">
        <authorList>
            <person name="Zhang Y."/>
            <person name="Huang X."/>
            <person name="Liu J."/>
            <person name="Lu L."/>
            <person name="Peng K."/>
        </authorList>
    </citation>
    <scope>NUCLEOTIDE SEQUENCE [LARGE SCALE GENOMIC DNA]</scope>
    <source>
        <strain evidence="10">S-XJ-1</strain>
    </source>
</reference>
<evidence type="ECO:0000256" key="1">
    <source>
        <dbReference type="ARBA" id="ARBA00004651"/>
    </source>
</evidence>
<evidence type="ECO:0000256" key="6">
    <source>
        <dbReference type="ARBA" id="ARBA00023136"/>
    </source>
</evidence>
<evidence type="ECO:0000313" key="10">
    <source>
        <dbReference type="Proteomes" id="UP000218810"/>
    </source>
</evidence>
<evidence type="ECO:0000256" key="4">
    <source>
        <dbReference type="ARBA" id="ARBA00022692"/>
    </source>
</evidence>
<dbReference type="Pfam" id="PF07690">
    <property type="entry name" value="MFS_1"/>
    <property type="match status" value="1"/>
</dbReference>
<feature type="transmembrane region" description="Helical" evidence="7">
    <location>
        <begin position="135"/>
        <end position="156"/>
    </location>
</feature>
<dbReference type="GO" id="GO:0022857">
    <property type="term" value="F:transmembrane transporter activity"/>
    <property type="evidence" value="ECO:0007669"/>
    <property type="project" value="InterPro"/>
</dbReference>
<dbReference type="Gene3D" id="1.20.1250.20">
    <property type="entry name" value="MFS general substrate transporter like domains"/>
    <property type="match status" value="1"/>
</dbReference>
<organism evidence="9 10">
    <name type="scientific">Dietzia natronolimnaea</name>
    <dbReference type="NCBI Taxonomy" id="161920"/>
    <lineage>
        <taxon>Bacteria</taxon>
        <taxon>Bacillati</taxon>
        <taxon>Actinomycetota</taxon>
        <taxon>Actinomycetes</taxon>
        <taxon>Mycobacteriales</taxon>
        <taxon>Dietziaceae</taxon>
        <taxon>Dietzia</taxon>
    </lineage>
</organism>
<protein>
    <submittedName>
        <fullName evidence="9">MFS transporter</fullName>
    </submittedName>
</protein>
<dbReference type="AlphaFoldDB" id="A0A2A2WRS5"/>
<evidence type="ECO:0000256" key="7">
    <source>
        <dbReference type="SAM" id="Phobius"/>
    </source>
</evidence>
<dbReference type="PANTHER" id="PTHR23517">
    <property type="entry name" value="RESISTANCE PROTEIN MDTM, PUTATIVE-RELATED-RELATED"/>
    <property type="match status" value="1"/>
</dbReference>
<comment type="caution">
    <text evidence="9">The sequence shown here is derived from an EMBL/GenBank/DDBJ whole genome shotgun (WGS) entry which is preliminary data.</text>
</comment>
<feature type="transmembrane region" description="Helical" evidence="7">
    <location>
        <begin position="344"/>
        <end position="366"/>
    </location>
</feature>
<dbReference type="GO" id="GO:0005886">
    <property type="term" value="C:plasma membrane"/>
    <property type="evidence" value="ECO:0007669"/>
    <property type="project" value="UniProtKB-SubCell"/>
</dbReference>
<dbReference type="InterPro" id="IPR005829">
    <property type="entry name" value="Sugar_transporter_CS"/>
</dbReference>
<keyword evidence="6 7" id="KW-0472">Membrane</keyword>